<dbReference type="PROSITE" id="PS50294">
    <property type="entry name" value="WD_REPEATS_REGION"/>
    <property type="match status" value="1"/>
</dbReference>
<evidence type="ECO:0000256" key="12">
    <source>
        <dbReference type="ARBA" id="ARBA00023132"/>
    </source>
</evidence>
<evidence type="ECO:0000313" key="17">
    <source>
        <dbReference type="Proteomes" id="UP000308549"/>
    </source>
</evidence>
<keyword evidence="13" id="KW-0539">Nucleus</keyword>
<dbReference type="PANTHER" id="PTHR11024:SF2">
    <property type="entry name" value="PROTEIN SEC13 HOMOLOG"/>
    <property type="match status" value="1"/>
</dbReference>
<accession>A0A4U0U2A6</accession>
<evidence type="ECO:0000256" key="11">
    <source>
        <dbReference type="ARBA" id="ARBA00023010"/>
    </source>
</evidence>
<comment type="caution">
    <text evidence="16">The sequence shown here is derived from an EMBL/GenBank/DDBJ whole genome shotgun (WGS) entry which is preliminary data.</text>
</comment>
<evidence type="ECO:0000256" key="2">
    <source>
        <dbReference type="ARBA" id="ARBA00010102"/>
    </source>
</evidence>
<comment type="similarity">
    <text evidence="2">Belongs to the WD repeat SEC13 family.</text>
</comment>
<evidence type="ECO:0000256" key="14">
    <source>
        <dbReference type="ARBA" id="ARBA00025261"/>
    </source>
</evidence>
<dbReference type="Gene3D" id="2.130.10.10">
    <property type="entry name" value="YVTN repeat-like/Quinoprotein amine dehydrogenase"/>
    <property type="match status" value="1"/>
</dbReference>
<dbReference type="SUPFAM" id="SSF50978">
    <property type="entry name" value="WD40 repeat-like"/>
    <property type="match status" value="1"/>
</dbReference>
<dbReference type="InterPro" id="IPR036322">
    <property type="entry name" value="WD40_repeat_dom_sf"/>
</dbReference>
<evidence type="ECO:0000256" key="1">
    <source>
        <dbReference type="ARBA" id="ARBA00004567"/>
    </source>
</evidence>
<dbReference type="GO" id="GO:0051028">
    <property type="term" value="P:mRNA transport"/>
    <property type="evidence" value="ECO:0007669"/>
    <property type="project" value="UniProtKB-KW"/>
</dbReference>
<name>A0A4U0U2A6_9PEZI</name>
<gene>
    <name evidence="16" type="ORF">B0A50_02929</name>
</gene>
<dbReference type="Pfam" id="PF00400">
    <property type="entry name" value="WD40"/>
    <property type="match status" value="4"/>
</dbReference>
<evidence type="ECO:0000256" key="9">
    <source>
        <dbReference type="ARBA" id="ARBA00022816"/>
    </source>
</evidence>
<evidence type="ECO:0000256" key="15">
    <source>
        <dbReference type="PROSITE-ProRule" id="PRU00221"/>
    </source>
</evidence>
<keyword evidence="11" id="KW-0811">Translocation</keyword>
<comment type="subcellular location">
    <subcellularLocation>
        <location evidence="1">Nucleus</location>
        <location evidence="1">Nuclear pore complex</location>
    </subcellularLocation>
</comment>
<feature type="repeat" description="WD" evidence="15">
    <location>
        <begin position="57"/>
        <end position="91"/>
    </location>
</feature>
<keyword evidence="10" id="KW-0653">Protein transport</keyword>
<evidence type="ECO:0000256" key="10">
    <source>
        <dbReference type="ARBA" id="ARBA00022927"/>
    </source>
</evidence>
<keyword evidence="6" id="KW-0813">Transport</keyword>
<dbReference type="PANTHER" id="PTHR11024">
    <property type="entry name" value="NUCLEAR PORE COMPLEX PROTEIN SEC13 / SEH1 FAMILY MEMBER"/>
    <property type="match status" value="1"/>
</dbReference>
<dbReference type="InterPro" id="IPR015943">
    <property type="entry name" value="WD40/YVTN_repeat-like_dom_sf"/>
</dbReference>
<keyword evidence="7 15" id="KW-0853">WD repeat</keyword>
<dbReference type="PRINTS" id="PR00320">
    <property type="entry name" value="GPROTEINBRPT"/>
</dbReference>
<dbReference type="PROSITE" id="PS50082">
    <property type="entry name" value="WD_REPEATS_2"/>
    <property type="match status" value="2"/>
</dbReference>
<dbReference type="EMBL" id="NAJL01000017">
    <property type="protein sequence ID" value="TKA28602.1"/>
    <property type="molecule type" value="Genomic_DNA"/>
</dbReference>
<dbReference type="GO" id="GO:0030127">
    <property type="term" value="C:COPII vesicle coat"/>
    <property type="evidence" value="ECO:0007669"/>
    <property type="project" value="TreeGrafter"/>
</dbReference>
<proteinExistence type="inferred from homology"/>
<dbReference type="InterPro" id="IPR037363">
    <property type="entry name" value="Sec13/Seh1_fam"/>
</dbReference>
<protein>
    <recommendedName>
        <fullName evidence="5">Protein transport protein SEC13</fullName>
    </recommendedName>
    <alternativeName>
        <fullName evidence="4">Protein transport protein sec13</fullName>
    </alternativeName>
</protein>
<dbReference type="GO" id="GO:0090114">
    <property type="term" value="P:COPII-coated vesicle budding"/>
    <property type="evidence" value="ECO:0007669"/>
    <property type="project" value="TreeGrafter"/>
</dbReference>
<dbReference type="InterPro" id="IPR001680">
    <property type="entry name" value="WD40_rpt"/>
</dbReference>
<evidence type="ECO:0000313" key="16">
    <source>
        <dbReference type="EMBL" id="TKA28602.1"/>
    </source>
</evidence>
<reference evidence="16 17" key="1">
    <citation type="submission" date="2017-03" db="EMBL/GenBank/DDBJ databases">
        <title>Genomes of endolithic fungi from Antarctica.</title>
        <authorList>
            <person name="Coleine C."/>
            <person name="Masonjones S."/>
            <person name="Stajich J.E."/>
        </authorList>
    </citation>
    <scope>NUCLEOTIDE SEQUENCE [LARGE SCALE GENOMIC DNA]</scope>
    <source>
        <strain evidence="16 17">CCFEE 6315</strain>
    </source>
</reference>
<sequence length="325" mass="34751">MSTTQVISASTHPTTIHDAVLDHYSRRLATCSSDKLIKIFDIDNTTTPPTHRLSATLPGHEAPVWSAAWSHPQHANLLATAGYDARVLIWKEAATSSAPAASSAGNWHRCAEFTAHTASINLVTWAPPQLGCLLAAASSDGRVSVLAFDPSSPTTFEPITFPAHGLGANSVSWAPASVPGQLTSAATPQQSQPVQQKRLATGGSDNLVKLWSFNPNTSTYDLTTTLTGHKDWVRDVAWSPTPLSKHYIASASQDHTVRIWTLPAAGDVGDAGAWKCEELEFGVAVWRVSWSLVGNVLAVSGGDNRVSLWKERGGGGWECVRTLEE</sequence>
<keyword evidence="17" id="KW-1185">Reference proteome</keyword>
<dbReference type="GO" id="GO:0032527">
    <property type="term" value="P:protein exit from endoplasmic reticulum"/>
    <property type="evidence" value="ECO:0007669"/>
    <property type="project" value="TreeGrafter"/>
</dbReference>
<organism evidence="16 17">
    <name type="scientific">Salinomyces thailandicus</name>
    <dbReference type="NCBI Taxonomy" id="706561"/>
    <lineage>
        <taxon>Eukaryota</taxon>
        <taxon>Fungi</taxon>
        <taxon>Dikarya</taxon>
        <taxon>Ascomycota</taxon>
        <taxon>Pezizomycotina</taxon>
        <taxon>Dothideomycetes</taxon>
        <taxon>Dothideomycetidae</taxon>
        <taxon>Mycosphaerellales</taxon>
        <taxon>Teratosphaeriaceae</taxon>
        <taxon>Salinomyces</taxon>
    </lineage>
</organism>
<dbReference type="GO" id="GO:0005198">
    <property type="term" value="F:structural molecule activity"/>
    <property type="evidence" value="ECO:0007669"/>
    <property type="project" value="InterPro"/>
</dbReference>
<comment type="function">
    <text evidence="14">Component of the coat protein complex II (COPII) which promotes the formation of transport vesicles from the endoplasmic reticulum (ER). The coat has two main functions, the physical deformation of the endoplasmic reticulum membrane into vesicles and the selection of cargo molecules. It also functions as a component of the nuclear pore complex (NPC). NPC components, collectively referred to as nucleoporins (NUPs), can play the role of both NPC structural components and of docking or interaction partners for transiently associated nuclear transport factors. SEC13 is required for efficient mRNA export from the nucleus to the cytoplasm and for correct nuclear pore biogenesis and distribution.</text>
</comment>
<evidence type="ECO:0000256" key="4">
    <source>
        <dbReference type="ARBA" id="ARBA00013473"/>
    </source>
</evidence>
<evidence type="ECO:0000256" key="6">
    <source>
        <dbReference type="ARBA" id="ARBA00022448"/>
    </source>
</evidence>
<evidence type="ECO:0000256" key="7">
    <source>
        <dbReference type="ARBA" id="ARBA00022574"/>
    </source>
</evidence>
<feature type="repeat" description="WD" evidence="15">
    <location>
        <begin position="226"/>
        <end position="262"/>
    </location>
</feature>
<dbReference type="GO" id="GO:0031080">
    <property type="term" value="C:nuclear pore outer ring"/>
    <property type="evidence" value="ECO:0007669"/>
    <property type="project" value="TreeGrafter"/>
</dbReference>
<keyword evidence="8" id="KW-0677">Repeat</keyword>
<dbReference type="OrthoDB" id="364224at2759"/>
<evidence type="ECO:0000256" key="5">
    <source>
        <dbReference type="ARBA" id="ARBA00021281"/>
    </source>
</evidence>
<dbReference type="InterPro" id="IPR020472">
    <property type="entry name" value="WD40_PAC1"/>
</dbReference>
<dbReference type="GO" id="GO:0032008">
    <property type="term" value="P:positive regulation of TOR signaling"/>
    <property type="evidence" value="ECO:0007669"/>
    <property type="project" value="TreeGrafter"/>
</dbReference>
<evidence type="ECO:0000256" key="13">
    <source>
        <dbReference type="ARBA" id="ARBA00023242"/>
    </source>
</evidence>
<evidence type="ECO:0000256" key="3">
    <source>
        <dbReference type="ARBA" id="ARBA00011369"/>
    </source>
</evidence>
<keyword evidence="12" id="KW-0906">Nuclear pore complex</keyword>
<dbReference type="SMART" id="SM00320">
    <property type="entry name" value="WD40"/>
    <property type="match status" value="6"/>
</dbReference>
<comment type="subunit">
    <text evidence="3">The COPII coat is composed of at least 5 proteins: the SEC23/24 complex, the SEC13/31 complex, and the protein SAR1. Component of the nuclear pore complex (NPC). NPC constitutes the exclusive means of nucleocytoplasmic transport. NPCs allow the passive diffusion of ions and small molecules and the active, nuclear transport receptor-mediated bidirectional transport of macromolecules such as proteins, RNAs, ribonucleoparticles (RNPs), and ribosomal subunits across the nuclear envelope. Due to its 8-fold rotational symmetry, all subunits are present with 8 copies or multiples thereof.</text>
</comment>
<evidence type="ECO:0000256" key="8">
    <source>
        <dbReference type="ARBA" id="ARBA00022737"/>
    </source>
</evidence>
<keyword evidence="9" id="KW-0509">mRNA transport</keyword>
<dbReference type="Proteomes" id="UP000308549">
    <property type="component" value="Unassembled WGS sequence"/>
</dbReference>
<dbReference type="AlphaFoldDB" id="A0A4U0U2A6"/>
<dbReference type="GO" id="GO:0006606">
    <property type="term" value="P:protein import into nucleus"/>
    <property type="evidence" value="ECO:0007669"/>
    <property type="project" value="TreeGrafter"/>
</dbReference>